<protein>
    <recommendedName>
        <fullName evidence="1">SpoVT-AbrB domain-containing protein</fullName>
    </recommendedName>
</protein>
<evidence type="ECO:0000313" key="3">
    <source>
        <dbReference type="Proteomes" id="UP000318667"/>
    </source>
</evidence>
<dbReference type="InterPro" id="IPR037914">
    <property type="entry name" value="SpoVT-AbrB_sf"/>
</dbReference>
<dbReference type="Proteomes" id="UP000318667">
    <property type="component" value="Unassembled WGS sequence"/>
</dbReference>
<dbReference type="SMART" id="SM00966">
    <property type="entry name" value="SpoVT_AbrB"/>
    <property type="match status" value="2"/>
</dbReference>
<comment type="caution">
    <text evidence="2">The sequence shown here is derived from an EMBL/GenBank/DDBJ whole genome shotgun (WGS) entry which is preliminary data.</text>
</comment>
<dbReference type="AlphaFoldDB" id="A0A562JC76"/>
<dbReference type="EMBL" id="VLKI01000019">
    <property type="protein sequence ID" value="TWH80812.1"/>
    <property type="molecule type" value="Genomic_DNA"/>
</dbReference>
<accession>A0A562JC76</accession>
<evidence type="ECO:0000313" key="2">
    <source>
        <dbReference type="EMBL" id="TWH80812.1"/>
    </source>
</evidence>
<dbReference type="Gene3D" id="2.10.260.10">
    <property type="match status" value="2"/>
</dbReference>
<feature type="domain" description="SpoVT-AbrB" evidence="1">
    <location>
        <begin position="52"/>
        <end position="99"/>
    </location>
</feature>
<proteinExistence type="predicted"/>
<dbReference type="GeneID" id="65405644"/>
<dbReference type="InterPro" id="IPR007159">
    <property type="entry name" value="SpoVT-AbrB_dom"/>
</dbReference>
<feature type="domain" description="SpoVT-AbrB" evidence="1">
    <location>
        <begin position="4"/>
        <end position="49"/>
    </location>
</feature>
<reference evidence="2 3" key="1">
    <citation type="journal article" date="2015" name="Stand. Genomic Sci.">
        <title>Genomic Encyclopedia of Bacterial and Archaeal Type Strains, Phase III: the genomes of soil and plant-associated and newly described type strains.</title>
        <authorList>
            <person name="Whitman W.B."/>
            <person name="Woyke T."/>
            <person name="Klenk H.P."/>
            <person name="Zhou Y."/>
            <person name="Lilburn T.G."/>
            <person name="Beck B.J."/>
            <person name="De Vos P."/>
            <person name="Vandamme P."/>
            <person name="Eisen J.A."/>
            <person name="Garrity G."/>
            <person name="Hugenholtz P."/>
            <person name="Kyrpides N.C."/>
        </authorList>
    </citation>
    <scope>NUCLEOTIDE SEQUENCE [LARGE SCALE GENOMIC DNA]</scope>
    <source>
        <strain evidence="2 3">CGMCC 1.10115</strain>
    </source>
</reference>
<name>A0A562JC76_9BACI</name>
<gene>
    <name evidence="2" type="ORF">IQ19_04554</name>
</gene>
<dbReference type="RefSeq" id="WP_144545156.1">
    <property type="nucleotide sequence ID" value="NZ_CBCSDC010000021.1"/>
</dbReference>
<organism evidence="2 3">
    <name type="scientific">Cytobacillus oceanisediminis</name>
    <dbReference type="NCBI Taxonomy" id="665099"/>
    <lineage>
        <taxon>Bacteria</taxon>
        <taxon>Bacillati</taxon>
        <taxon>Bacillota</taxon>
        <taxon>Bacilli</taxon>
        <taxon>Bacillales</taxon>
        <taxon>Bacillaceae</taxon>
        <taxon>Cytobacillus</taxon>
    </lineage>
</organism>
<dbReference type="GO" id="GO:0003677">
    <property type="term" value="F:DNA binding"/>
    <property type="evidence" value="ECO:0007669"/>
    <property type="project" value="InterPro"/>
</dbReference>
<dbReference type="SUPFAM" id="SSF89447">
    <property type="entry name" value="AbrB/MazE/MraZ-like"/>
    <property type="match status" value="2"/>
</dbReference>
<evidence type="ECO:0000259" key="1">
    <source>
        <dbReference type="SMART" id="SM00966"/>
    </source>
</evidence>
<keyword evidence="3" id="KW-1185">Reference proteome</keyword>
<sequence>MYIKKLTKSGQISLPAELYKQAGFKDGEYVTIYKEANQLVISSHHTDDYLNKCIFRNGRLSIPMELRKMLNINATTFLMIQSAKENKSLIIKIVVQQENHLLQQNSY</sequence>
<dbReference type="Pfam" id="PF04014">
    <property type="entry name" value="MazE_antitoxin"/>
    <property type="match status" value="1"/>
</dbReference>
<dbReference type="OrthoDB" id="2896720at2"/>